<reference evidence="10" key="2">
    <citation type="submission" date="2020-09" db="EMBL/GenBank/DDBJ databases">
        <authorList>
            <person name="Sun Q."/>
            <person name="Zhou Y."/>
        </authorList>
    </citation>
    <scope>NUCLEOTIDE SEQUENCE</scope>
    <source>
        <strain evidence="10">CGMCC 1.15360</strain>
    </source>
</reference>
<dbReference type="InterPro" id="IPR008753">
    <property type="entry name" value="Peptidase_M13_N"/>
</dbReference>
<evidence type="ECO:0000256" key="2">
    <source>
        <dbReference type="ARBA" id="ARBA00007357"/>
    </source>
</evidence>
<dbReference type="InterPro" id="IPR018497">
    <property type="entry name" value="Peptidase_M13_C"/>
</dbReference>
<evidence type="ECO:0000256" key="5">
    <source>
        <dbReference type="ARBA" id="ARBA00022801"/>
    </source>
</evidence>
<dbReference type="GO" id="GO:0005886">
    <property type="term" value="C:plasma membrane"/>
    <property type="evidence" value="ECO:0007669"/>
    <property type="project" value="TreeGrafter"/>
</dbReference>
<evidence type="ECO:0000256" key="1">
    <source>
        <dbReference type="ARBA" id="ARBA00001947"/>
    </source>
</evidence>
<keyword evidence="5" id="KW-0378">Hydrolase</keyword>
<evidence type="ECO:0000313" key="10">
    <source>
        <dbReference type="EMBL" id="GGD66627.1"/>
    </source>
</evidence>
<keyword evidence="6" id="KW-0862">Zinc</keyword>
<dbReference type="SUPFAM" id="SSF55486">
    <property type="entry name" value="Metalloproteases ('zincins'), catalytic domain"/>
    <property type="match status" value="1"/>
</dbReference>
<dbReference type="GO" id="GO:0004222">
    <property type="term" value="F:metalloendopeptidase activity"/>
    <property type="evidence" value="ECO:0007669"/>
    <property type="project" value="InterPro"/>
</dbReference>
<dbReference type="Proteomes" id="UP000612349">
    <property type="component" value="Unassembled WGS sequence"/>
</dbReference>
<keyword evidence="7" id="KW-0482">Metalloprotease</keyword>
<feature type="domain" description="Peptidase M13 C-terminal" evidence="8">
    <location>
        <begin position="486"/>
        <end position="570"/>
    </location>
</feature>
<evidence type="ECO:0000313" key="11">
    <source>
        <dbReference type="Proteomes" id="UP000612349"/>
    </source>
</evidence>
<dbReference type="Gene3D" id="3.40.390.10">
    <property type="entry name" value="Collagenase (Catalytic Domain)"/>
    <property type="match status" value="1"/>
</dbReference>
<dbReference type="InterPro" id="IPR042089">
    <property type="entry name" value="Peptidase_M13_dom_2"/>
</dbReference>
<name>A0A916YY75_9SPHN</name>
<dbReference type="EMBL" id="BMIP01000002">
    <property type="protein sequence ID" value="GGD66627.1"/>
    <property type="molecule type" value="Genomic_DNA"/>
</dbReference>
<dbReference type="PANTHER" id="PTHR11733">
    <property type="entry name" value="ZINC METALLOPROTEASE FAMILY M13 NEPRILYSIN-RELATED"/>
    <property type="match status" value="1"/>
</dbReference>
<dbReference type="Gene3D" id="1.10.1380.10">
    <property type="entry name" value="Neutral endopeptidase , domain2"/>
    <property type="match status" value="1"/>
</dbReference>
<dbReference type="GO" id="GO:0016485">
    <property type="term" value="P:protein processing"/>
    <property type="evidence" value="ECO:0007669"/>
    <property type="project" value="TreeGrafter"/>
</dbReference>
<comment type="cofactor">
    <cofactor evidence="1">
        <name>Zn(2+)</name>
        <dbReference type="ChEBI" id="CHEBI:29105"/>
    </cofactor>
</comment>
<dbReference type="CDD" id="cd08662">
    <property type="entry name" value="M13"/>
    <property type="match status" value="1"/>
</dbReference>
<comment type="caution">
    <text evidence="10">The sequence shown here is derived from an EMBL/GenBank/DDBJ whole genome shotgun (WGS) entry which is preliminary data.</text>
</comment>
<reference evidence="10" key="1">
    <citation type="journal article" date="2014" name="Int. J. Syst. Evol. Microbiol.">
        <title>Complete genome sequence of Corynebacterium casei LMG S-19264T (=DSM 44701T), isolated from a smear-ripened cheese.</title>
        <authorList>
            <consortium name="US DOE Joint Genome Institute (JGI-PGF)"/>
            <person name="Walter F."/>
            <person name="Albersmeier A."/>
            <person name="Kalinowski J."/>
            <person name="Ruckert C."/>
        </authorList>
    </citation>
    <scope>NUCLEOTIDE SEQUENCE</scope>
    <source>
        <strain evidence="10">CGMCC 1.15360</strain>
    </source>
</reference>
<dbReference type="Pfam" id="PF01431">
    <property type="entry name" value="Peptidase_M13"/>
    <property type="match status" value="2"/>
</dbReference>
<sequence>MDTAVDPGNDFYRYANGNWLRNAVVPADASNVSRTSAAEAELDRRLTSIVEDIAGRPQDRGTPEALVRDYYRYYMDREMIDRLGLKPASSFIERIDGIEDVAGLSRAIGTTLRADAEPLAGKQSENLFAVSVLPAPTGKNAAAWLLPGGLGLPDREAYLLESSAARATRAAYRDYVARILSRGGRTGATARANAVLDLEVKLAEAQGAAQDLSQARMLSAEELQEEAPGIDWAGLLAAAGLGDEAQIAVVDAEAIARISTLAKEVPLDAWKDWLIFHRLSTHANVLPAEFARARYVFYGQRMGVMDDGGSREELATHQISSLFGGTLSRLYAARYFSEEERKDVSIIVDRIRRAMADGLPDGADGTAALEELTVATGFPDEYEELTDLGPFAANAYGMTVAAERAAYRQELGLLGKPYDPTRWVTGTQDMQVRYLPLQNVLEVPAALLQPPFYDPEADASANYGGIGGIVGKSLANAAGAAHPTIAGLAAAYEGYRASLGGKEPRVIEGYTGDQRFFIAFAQLQAVKTAREASAITQGAKDDANAVRNLDAWYRAFDVQPSDELYQPAAERLTGW</sequence>
<evidence type="ECO:0000256" key="7">
    <source>
        <dbReference type="ARBA" id="ARBA00023049"/>
    </source>
</evidence>
<dbReference type="RefSeq" id="WP_066775727.1">
    <property type="nucleotide sequence ID" value="NZ_BMIP01000002.1"/>
</dbReference>
<keyword evidence="4" id="KW-0479">Metal-binding</keyword>
<organism evidence="10 11">
    <name type="scientific">Croceicoccus mobilis</name>
    <dbReference type="NCBI Taxonomy" id="1703339"/>
    <lineage>
        <taxon>Bacteria</taxon>
        <taxon>Pseudomonadati</taxon>
        <taxon>Pseudomonadota</taxon>
        <taxon>Alphaproteobacteria</taxon>
        <taxon>Sphingomonadales</taxon>
        <taxon>Erythrobacteraceae</taxon>
        <taxon>Croceicoccus</taxon>
    </lineage>
</organism>
<keyword evidence="3" id="KW-0645">Protease</keyword>
<dbReference type="InterPro" id="IPR024079">
    <property type="entry name" value="MetalloPept_cat_dom_sf"/>
</dbReference>
<dbReference type="PROSITE" id="PS51885">
    <property type="entry name" value="NEPRILYSIN"/>
    <property type="match status" value="1"/>
</dbReference>
<protein>
    <submittedName>
        <fullName evidence="10">Peptidase M13</fullName>
    </submittedName>
</protein>
<dbReference type="InterPro" id="IPR000718">
    <property type="entry name" value="Peptidase_M13"/>
</dbReference>
<dbReference type="PANTHER" id="PTHR11733:SF167">
    <property type="entry name" value="FI17812P1-RELATED"/>
    <property type="match status" value="1"/>
</dbReference>
<comment type="similarity">
    <text evidence="2">Belongs to the peptidase M13 family.</text>
</comment>
<dbReference type="Pfam" id="PF05649">
    <property type="entry name" value="Peptidase_M13_N"/>
    <property type="match status" value="1"/>
</dbReference>
<dbReference type="AlphaFoldDB" id="A0A916YY75"/>
<evidence type="ECO:0000259" key="8">
    <source>
        <dbReference type="Pfam" id="PF01431"/>
    </source>
</evidence>
<evidence type="ECO:0000259" key="9">
    <source>
        <dbReference type="Pfam" id="PF05649"/>
    </source>
</evidence>
<gene>
    <name evidence="10" type="ORF">GCM10010990_15220</name>
</gene>
<evidence type="ECO:0000256" key="6">
    <source>
        <dbReference type="ARBA" id="ARBA00022833"/>
    </source>
</evidence>
<proteinExistence type="inferred from homology"/>
<keyword evidence="11" id="KW-1185">Reference proteome</keyword>
<feature type="domain" description="Peptidase M13 C-terminal" evidence="8">
    <location>
        <begin position="434"/>
        <end position="472"/>
    </location>
</feature>
<feature type="domain" description="Peptidase M13 N-terminal" evidence="9">
    <location>
        <begin position="7"/>
        <end position="359"/>
    </location>
</feature>
<evidence type="ECO:0000256" key="3">
    <source>
        <dbReference type="ARBA" id="ARBA00022670"/>
    </source>
</evidence>
<dbReference type="GO" id="GO:0046872">
    <property type="term" value="F:metal ion binding"/>
    <property type="evidence" value="ECO:0007669"/>
    <property type="project" value="UniProtKB-KW"/>
</dbReference>
<evidence type="ECO:0000256" key="4">
    <source>
        <dbReference type="ARBA" id="ARBA00022723"/>
    </source>
</evidence>
<accession>A0A916YY75</accession>